<feature type="transmembrane region" description="Helical" evidence="2">
    <location>
        <begin position="12"/>
        <end position="32"/>
    </location>
</feature>
<dbReference type="EMBL" id="LSYS01001584">
    <property type="protein sequence ID" value="OPJ88022.1"/>
    <property type="molecule type" value="Genomic_DNA"/>
</dbReference>
<sequence>MALAGALRNLTLTLGAAVAALGSLLFIAWKIYFRTGTGTDWSGWWERELRELWDRAPAGDAQDPYEHVGLEKGVGGSGSPGISHQDPPERYSTGRQPLGTLLQLGKGSPI</sequence>
<dbReference type="AlphaFoldDB" id="A0A1V4KUE0"/>
<gene>
    <name evidence="3" type="ORF">AV530_008065</name>
</gene>
<comment type="caution">
    <text evidence="3">The sequence shown here is derived from an EMBL/GenBank/DDBJ whole genome shotgun (WGS) entry which is preliminary data.</text>
</comment>
<reference evidence="3 4" key="1">
    <citation type="submission" date="2016-02" db="EMBL/GenBank/DDBJ databases">
        <title>Band-tailed pigeon sequencing and assembly.</title>
        <authorList>
            <person name="Soares A.E."/>
            <person name="Novak B.J."/>
            <person name="Rice E.S."/>
            <person name="O'Connell B."/>
            <person name="Chang D."/>
            <person name="Weber S."/>
            <person name="Shapiro B."/>
        </authorList>
    </citation>
    <scope>NUCLEOTIDE SEQUENCE [LARGE SCALE GENOMIC DNA]</scope>
    <source>
        <strain evidence="3">BTP2013</strain>
        <tissue evidence="3">Blood</tissue>
    </source>
</reference>
<protein>
    <submittedName>
        <fullName evidence="3">Uncharacterized protein</fullName>
    </submittedName>
</protein>
<keyword evidence="2" id="KW-1133">Transmembrane helix</keyword>
<evidence type="ECO:0000256" key="1">
    <source>
        <dbReference type="SAM" id="MobiDB-lite"/>
    </source>
</evidence>
<evidence type="ECO:0000313" key="3">
    <source>
        <dbReference type="EMBL" id="OPJ88022.1"/>
    </source>
</evidence>
<evidence type="ECO:0000313" key="4">
    <source>
        <dbReference type="Proteomes" id="UP000190648"/>
    </source>
</evidence>
<dbReference type="STRING" id="372326.A0A1V4KUE0"/>
<name>A0A1V4KUE0_PATFA</name>
<keyword evidence="4" id="KW-1185">Reference proteome</keyword>
<dbReference type="Proteomes" id="UP000190648">
    <property type="component" value="Unassembled WGS sequence"/>
</dbReference>
<accession>A0A1V4KUE0</accession>
<keyword evidence="2" id="KW-0812">Transmembrane</keyword>
<evidence type="ECO:0000256" key="2">
    <source>
        <dbReference type="SAM" id="Phobius"/>
    </source>
</evidence>
<proteinExistence type="predicted"/>
<keyword evidence="2" id="KW-0472">Membrane</keyword>
<organism evidence="3 4">
    <name type="scientific">Patagioenas fasciata monilis</name>
    <dbReference type="NCBI Taxonomy" id="372326"/>
    <lineage>
        <taxon>Eukaryota</taxon>
        <taxon>Metazoa</taxon>
        <taxon>Chordata</taxon>
        <taxon>Craniata</taxon>
        <taxon>Vertebrata</taxon>
        <taxon>Euteleostomi</taxon>
        <taxon>Archelosauria</taxon>
        <taxon>Archosauria</taxon>
        <taxon>Dinosauria</taxon>
        <taxon>Saurischia</taxon>
        <taxon>Theropoda</taxon>
        <taxon>Coelurosauria</taxon>
        <taxon>Aves</taxon>
        <taxon>Neognathae</taxon>
        <taxon>Neoaves</taxon>
        <taxon>Columbimorphae</taxon>
        <taxon>Columbiformes</taxon>
        <taxon>Columbidae</taxon>
        <taxon>Patagioenas</taxon>
    </lineage>
</organism>
<feature type="region of interest" description="Disordered" evidence="1">
    <location>
        <begin position="64"/>
        <end position="110"/>
    </location>
</feature>